<evidence type="ECO:0000313" key="5">
    <source>
        <dbReference type="Proteomes" id="UP000263642"/>
    </source>
</evidence>
<gene>
    <name evidence="4" type="ORF">DIT97_02750</name>
</gene>
<dbReference type="PROSITE" id="PS51257">
    <property type="entry name" value="PROKAR_LIPOPROTEIN"/>
    <property type="match status" value="1"/>
</dbReference>
<feature type="compositionally biased region" description="Basic and acidic residues" evidence="2">
    <location>
        <begin position="39"/>
        <end position="65"/>
    </location>
</feature>
<feature type="coiled-coil region" evidence="1">
    <location>
        <begin position="161"/>
        <end position="207"/>
    </location>
</feature>
<dbReference type="EMBL" id="DQAY01000020">
    <property type="protein sequence ID" value="HCO22027.1"/>
    <property type="molecule type" value="Genomic_DNA"/>
</dbReference>
<keyword evidence="1" id="KW-0175">Coiled coil</keyword>
<evidence type="ECO:0000256" key="2">
    <source>
        <dbReference type="SAM" id="MobiDB-lite"/>
    </source>
</evidence>
<keyword evidence="3" id="KW-0732">Signal</keyword>
<organism evidence="4 5">
    <name type="scientific">Gimesia maris</name>
    <dbReference type="NCBI Taxonomy" id="122"/>
    <lineage>
        <taxon>Bacteria</taxon>
        <taxon>Pseudomonadati</taxon>
        <taxon>Planctomycetota</taxon>
        <taxon>Planctomycetia</taxon>
        <taxon>Planctomycetales</taxon>
        <taxon>Planctomycetaceae</taxon>
        <taxon>Gimesia</taxon>
    </lineage>
</organism>
<evidence type="ECO:0000256" key="3">
    <source>
        <dbReference type="SAM" id="SignalP"/>
    </source>
</evidence>
<feature type="signal peptide" evidence="3">
    <location>
        <begin position="1"/>
        <end position="32"/>
    </location>
</feature>
<accession>A0A3D3R231</accession>
<evidence type="ECO:0000313" key="4">
    <source>
        <dbReference type="EMBL" id="HCO22027.1"/>
    </source>
</evidence>
<dbReference type="AlphaFoldDB" id="A0A3D3R231"/>
<feature type="chain" id="PRO_5017572102" evidence="3">
    <location>
        <begin position="33"/>
        <end position="227"/>
    </location>
</feature>
<protein>
    <submittedName>
        <fullName evidence="4">Uncharacterized protein</fullName>
    </submittedName>
</protein>
<reference evidence="4 5" key="1">
    <citation type="journal article" date="2018" name="Nat. Biotechnol.">
        <title>A standardized bacterial taxonomy based on genome phylogeny substantially revises the tree of life.</title>
        <authorList>
            <person name="Parks D.H."/>
            <person name="Chuvochina M."/>
            <person name="Waite D.W."/>
            <person name="Rinke C."/>
            <person name="Skarshewski A."/>
            <person name="Chaumeil P.A."/>
            <person name="Hugenholtz P."/>
        </authorList>
    </citation>
    <scope>NUCLEOTIDE SEQUENCE [LARGE SCALE GENOMIC DNA]</scope>
    <source>
        <strain evidence="4">UBA9375</strain>
    </source>
</reference>
<proteinExistence type="predicted"/>
<dbReference type="Proteomes" id="UP000263642">
    <property type="component" value="Unassembled WGS sequence"/>
</dbReference>
<comment type="caution">
    <text evidence="4">The sequence shown here is derived from an EMBL/GenBank/DDBJ whole genome shotgun (WGS) entry which is preliminary data.</text>
</comment>
<name>A0A3D3R231_9PLAN</name>
<feature type="region of interest" description="Disordered" evidence="2">
    <location>
        <begin position="36"/>
        <end position="68"/>
    </location>
</feature>
<evidence type="ECO:0000256" key="1">
    <source>
        <dbReference type="SAM" id="Coils"/>
    </source>
</evidence>
<sequence length="227" mass="26018">MLSSPHKSDTYSCLLLLLLSGSCLLLPASVSAQNGAKGETVKISRDASKAKETVSPESKLNKEQKSNNAINAKREKLAMEFARTHHPELADLIQRLKKRKPREYKRAIRDLDTTLNKLSRFKNRDSDRYRLTLERWEVDSRIRLMAARVSIMGSSDDQSELKTLLKQRMDLQLELLKHEKAMAEKRVQKLEKSIADIEQNHDRLVDAELTKINRSIKKSGPSNKKQK</sequence>